<feature type="domain" description="Helicase C-terminal" evidence="9">
    <location>
        <begin position="294"/>
        <end position="462"/>
    </location>
</feature>
<keyword evidence="11" id="KW-1185">Reference proteome</keyword>
<feature type="domain" description="Helicase ATP-binding" evidence="8">
    <location>
        <begin position="63"/>
        <end position="257"/>
    </location>
</feature>
<comment type="caution">
    <text evidence="10">The sequence shown here is derived from an EMBL/GenBank/DDBJ whole genome shotgun (WGS) entry which is preliminary data.</text>
</comment>
<evidence type="ECO:0000256" key="4">
    <source>
        <dbReference type="ARBA" id="ARBA00023125"/>
    </source>
</evidence>
<evidence type="ECO:0000256" key="1">
    <source>
        <dbReference type="ARBA" id="ARBA00005446"/>
    </source>
</evidence>
<evidence type="ECO:0000256" key="2">
    <source>
        <dbReference type="ARBA" id="ARBA00022741"/>
    </source>
</evidence>
<dbReference type="GO" id="GO:0009378">
    <property type="term" value="F:four-way junction helicase activity"/>
    <property type="evidence" value="ECO:0007669"/>
    <property type="project" value="TreeGrafter"/>
</dbReference>
<dbReference type="AlphaFoldDB" id="A0A2N5T6G2"/>
<keyword evidence="5" id="KW-0413">Isomerase</keyword>
<evidence type="ECO:0000259" key="8">
    <source>
        <dbReference type="PROSITE" id="PS51192"/>
    </source>
</evidence>
<dbReference type="InterPro" id="IPR001650">
    <property type="entry name" value="Helicase_C-like"/>
</dbReference>
<dbReference type="EC" id="5.6.2.4" evidence="7"/>
<keyword evidence="3" id="KW-0067">ATP-binding</keyword>
<dbReference type="PANTHER" id="PTHR13710:SF105">
    <property type="entry name" value="ATP-DEPENDENT DNA HELICASE Q1"/>
    <property type="match status" value="1"/>
</dbReference>
<keyword evidence="4" id="KW-0238">DNA-binding</keyword>
<dbReference type="Pfam" id="PF00270">
    <property type="entry name" value="DEAD"/>
    <property type="match status" value="1"/>
</dbReference>
<accession>A0A2N5T6G2</accession>
<dbReference type="GO" id="GO:0043138">
    <property type="term" value="F:3'-5' DNA helicase activity"/>
    <property type="evidence" value="ECO:0007669"/>
    <property type="project" value="UniProtKB-EC"/>
</dbReference>
<comment type="catalytic activity">
    <reaction evidence="6">
        <text>Couples ATP hydrolysis with the unwinding of duplex DNA by translocating in the 3'-5' direction.</text>
        <dbReference type="EC" id="5.6.2.4"/>
    </reaction>
</comment>
<dbReference type="GO" id="GO:0003677">
    <property type="term" value="F:DNA binding"/>
    <property type="evidence" value="ECO:0007669"/>
    <property type="project" value="UniProtKB-KW"/>
</dbReference>
<reference evidence="10 11" key="1">
    <citation type="submission" date="2017-11" db="EMBL/GenBank/DDBJ databases">
        <title>De novo assembly and phasing of dikaryotic genomes from two isolates of Puccinia coronata f. sp. avenae, the causal agent of oat crown rust.</title>
        <authorList>
            <person name="Miller M.E."/>
            <person name="Zhang Y."/>
            <person name="Omidvar V."/>
            <person name="Sperschneider J."/>
            <person name="Schwessinger B."/>
            <person name="Raley C."/>
            <person name="Palmer J.M."/>
            <person name="Garnica D."/>
            <person name="Upadhyaya N."/>
            <person name="Rathjen J."/>
            <person name="Taylor J.M."/>
            <person name="Park R.F."/>
            <person name="Dodds P.N."/>
            <person name="Hirsch C.D."/>
            <person name="Kianian S.F."/>
            <person name="Figueroa M."/>
        </authorList>
    </citation>
    <scope>NUCLEOTIDE SEQUENCE [LARGE SCALE GENOMIC DNA]</scope>
    <source>
        <strain evidence="10">12NC29</strain>
    </source>
</reference>
<evidence type="ECO:0000259" key="9">
    <source>
        <dbReference type="PROSITE" id="PS51194"/>
    </source>
</evidence>
<dbReference type="GO" id="GO:0005524">
    <property type="term" value="F:ATP binding"/>
    <property type="evidence" value="ECO:0007669"/>
    <property type="project" value="UniProtKB-KW"/>
</dbReference>
<dbReference type="SMART" id="SM00490">
    <property type="entry name" value="HELICc"/>
    <property type="match status" value="1"/>
</dbReference>
<gene>
    <name evidence="10" type="ORF">PCANC_07321</name>
</gene>
<evidence type="ECO:0000256" key="7">
    <source>
        <dbReference type="ARBA" id="ARBA00034808"/>
    </source>
</evidence>
<dbReference type="GO" id="GO:0000724">
    <property type="term" value="P:double-strand break repair via homologous recombination"/>
    <property type="evidence" value="ECO:0007669"/>
    <property type="project" value="TreeGrafter"/>
</dbReference>
<dbReference type="Proteomes" id="UP000235388">
    <property type="component" value="Unassembled WGS sequence"/>
</dbReference>
<evidence type="ECO:0000313" key="11">
    <source>
        <dbReference type="Proteomes" id="UP000235388"/>
    </source>
</evidence>
<dbReference type="Pfam" id="PF00271">
    <property type="entry name" value="Helicase_C"/>
    <property type="match status" value="1"/>
</dbReference>
<evidence type="ECO:0000313" key="10">
    <source>
        <dbReference type="EMBL" id="PLW21056.1"/>
    </source>
</evidence>
<dbReference type="InterPro" id="IPR014001">
    <property type="entry name" value="Helicase_ATP-bd"/>
</dbReference>
<dbReference type="SUPFAM" id="SSF52540">
    <property type="entry name" value="P-loop containing nucleoside triphosphate hydrolases"/>
    <property type="match status" value="1"/>
</dbReference>
<evidence type="ECO:0000256" key="5">
    <source>
        <dbReference type="ARBA" id="ARBA00023235"/>
    </source>
</evidence>
<dbReference type="PROSITE" id="PS51192">
    <property type="entry name" value="HELICASE_ATP_BIND_1"/>
    <property type="match status" value="1"/>
</dbReference>
<dbReference type="GO" id="GO:0005737">
    <property type="term" value="C:cytoplasm"/>
    <property type="evidence" value="ECO:0007669"/>
    <property type="project" value="TreeGrafter"/>
</dbReference>
<organism evidence="10 11">
    <name type="scientific">Puccinia coronata f. sp. avenae</name>
    <dbReference type="NCBI Taxonomy" id="200324"/>
    <lineage>
        <taxon>Eukaryota</taxon>
        <taxon>Fungi</taxon>
        <taxon>Dikarya</taxon>
        <taxon>Basidiomycota</taxon>
        <taxon>Pucciniomycotina</taxon>
        <taxon>Pucciniomycetes</taxon>
        <taxon>Pucciniales</taxon>
        <taxon>Pucciniaceae</taxon>
        <taxon>Puccinia</taxon>
    </lineage>
</organism>
<sequence>MTSPPTSLTIDIRPAPARVWTPTGVNIYKKHFDKSNEKLKEHISNASIKTYGQIAKVLQVDTVTSLANGRNTFLLAGTGFGKSRISEMYYQLIPGRYKTVVLVLNPLDTLGDNQVLEKVQAGFTAIKLTKLTFNEQKAKEILIGDYQFVYLSPEIFLNSKMFQDLYYSSTFQNRIALIVIDEAHMIYIWGIVESGPAEKQTSSHLRHQDSGLFRPLYGKLGAQLLFRNNKPLLLLSATCRPMATEAIMKSLKLTDESLDILHGELTRPEIRIIRVTMSNSLSSSLDVIKLFPSKLDVSDNNMVPTLVYSGSRNRTMAVLEAIDRARETPDQLKFANSTCARRFHSRTGDKDKEKCIEEFANGKFPLISCTMALGLGQNWKRVRAVAHMGRGDPASIGQMIGRCGRDGKPGLAVLFVEKNRPKGKNQVGHFKRDKPQSDLNRMDALAVTPLCLQVAFAIDNMVGYVPLWEDDPNYI</sequence>
<name>A0A2N5T6G2_9BASI</name>
<proteinExistence type="inferred from homology"/>
<protein>
    <recommendedName>
        <fullName evidence="7">DNA 3'-5' helicase</fullName>
        <ecNumber evidence="7">5.6.2.4</ecNumber>
    </recommendedName>
</protein>
<dbReference type="InterPro" id="IPR011545">
    <property type="entry name" value="DEAD/DEAH_box_helicase_dom"/>
</dbReference>
<dbReference type="STRING" id="200324.A0A2N5T6G2"/>
<dbReference type="InterPro" id="IPR027417">
    <property type="entry name" value="P-loop_NTPase"/>
</dbReference>
<evidence type="ECO:0000256" key="3">
    <source>
        <dbReference type="ARBA" id="ARBA00022840"/>
    </source>
</evidence>
<keyword evidence="2" id="KW-0547">Nucleotide-binding</keyword>
<dbReference type="EMBL" id="PGCJ01000788">
    <property type="protein sequence ID" value="PLW21056.1"/>
    <property type="molecule type" value="Genomic_DNA"/>
</dbReference>
<dbReference type="OrthoDB" id="5409596at2759"/>
<dbReference type="PANTHER" id="PTHR13710">
    <property type="entry name" value="DNA HELICASE RECQ FAMILY MEMBER"/>
    <property type="match status" value="1"/>
</dbReference>
<dbReference type="PROSITE" id="PS51194">
    <property type="entry name" value="HELICASE_CTER"/>
    <property type="match status" value="1"/>
</dbReference>
<comment type="similarity">
    <text evidence="1">Belongs to the helicase family. RecQ subfamily.</text>
</comment>
<dbReference type="Gene3D" id="3.40.50.300">
    <property type="entry name" value="P-loop containing nucleotide triphosphate hydrolases"/>
    <property type="match status" value="2"/>
</dbReference>
<evidence type="ECO:0000256" key="6">
    <source>
        <dbReference type="ARBA" id="ARBA00034617"/>
    </source>
</evidence>
<dbReference type="SMART" id="SM00487">
    <property type="entry name" value="DEXDc"/>
    <property type="match status" value="1"/>
</dbReference>
<dbReference type="GO" id="GO:0005694">
    <property type="term" value="C:chromosome"/>
    <property type="evidence" value="ECO:0007669"/>
    <property type="project" value="TreeGrafter"/>
</dbReference>